<keyword evidence="5 7" id="KW-1133">Transmembrane helix</keyword>
<keyword evidence="6 7" id="KW-0472">Membrane</keyword>
<keyword evidence="2" id="KW-0328">Glycosyltransferase</keyword>
<feature type="transmembrane region" description="Helical" evidence="7">
    <location>
        <begin position="699"/>
        <end position="720"/>
    </location>
</feature>
<dbReference type="InterPro" id="IPR050321">
    <property type="entry name" value="Glycosyltr_2/OpgH_subfam"/>
</dbReference>
<evidence type="ECO:0000256" key="5">
    <source>
        <dbReference type="ARBA" id="ARBA00022989"/>
    </source>
</evidence>
<dbReference type="Gene3D" id="3.90.550.10">
    <property type="entry name" value="Spore Coat Polysaccharide Biosynthesis Protein SpsA, Chain A"/>
    <property type="match status" value="1"/>
</dbReference>
<feature type="transmembrane region" description="Helical" evidence="7">
    <location>
        <begin position="839"/>
        <end position="860"/>
    </location>
</feature>
<sequence length="1044" mass="117408">MPKYVRKTRFNRNDHDGLVGLSHRHTPLPEIVTCPQLPGQTQPYYSDDREQIAAPTHIAHRGSPMLSAITPVTVLTAVAVFYGIAWLVMNLYNYYPVARAGVERVVTGEPNTEVSFVGTDSIDFSEAVTYPEIDVFVPAYDEADVIHQSIKSIRNTAYPQEKLSLTVLLEPDDDATIARVKELATEIELDLVVVPEEYPGSPNKPRALNYGFEQTDGDIVGIVDAENVVSENLFDRVSKAIVAEQCDYVQGMVDMVNEEDGWKNLLFRAEYGYWYRFILPAFKRLGFPIPLSGTTCFFRRDILESISDKRTARKGDPWDPDDASWLSEHGLSGITPWDPTNVTEDFELGLQLWCTDSRFGIIDSVTKEESPRTLENWLKQRTRWQKGKVFTFLDFFKHRAGESPRQRGHLLWQSFLPHAGPLNVTGLLLLIGVGSALGFVPSNAIVNAILWFGLIFLFVSVASFAVGYWLTSRKPPIHKLSRALFVAATAPAYWVLQWAADIRAFKQLAVGDLGWEKTVHERSGQLESLKQNPEETDSLASSVRAKATQHLWLWPILLLAFLLRLPRLNRSMWLDEVYSVTERGSMGFLEIITTIADPHPPLYYLALHTWMLLFGKSPLAARSLSLLFGIASIAGVYLLGYELYNRRTGLIAALLVSLSTFHIQYSQTARMYSMLFFFGVMSILFYTRCLRDHSLDNRFGYVFTTLCMLLTHPYGSFVLLGQMFHLSVWLVKTKDRQRVKRWLGTETLAVGPFVPWLGLVAFERYLIGSKAETRWLSTAGLEDLRNVAFAYIGIPVNYPTINITSFTAIIAQVSVISIFGVLLWQIYSEWQSDQDVRPALLSGILLVALVGVPFLISATVFPFFDIRYVIVGLAPIFLLVAKSISDIDASSIRVAALAVVLFSAVLMLPVFYGADHAEDWDEAASVVENEGDDTLVVMVPEFTKNATDYHLSSNSSVDTIRYNSDLESEDPISIYHPQSLENRIDSHDPDNLWAIVRTRGPGRDELQWSMPEGYEPVNNESIGRLELIEYDPTPTDGNATEVAP</sequence>
<keyword evidence="10" id="KW-1185">Reference proteome</keyword>
<reference evidence="9 10" key="1">
    <citation type="submission" date="2019-02" db="EMBL/GenBank/DDBJ databases">
        <title>Halonotius sp. a new haloqrchaeon isolated from saline water.</title>
        <authorList>
            <person name="Duran-Viseras A."/>
            <person name="Sanchez-Porro C."/>
            <person name="Ventosa A."/>
        </authorList>
    </citation>
    <scope>NUCLEOTIDE SEQUENCE [LARGE SCALE GENOMIC DNA]</scope>
    <source>
        <strain evidence="9 10">F9-27</strain>
    </source>
</reference>
<feature type="transmembrane region" description="Helical" evidence="7">
    <location>
        <begin position="547"/>
        <end position="565"/>
    </location>
</feature>
<keyword evidence="3 9" id="KW-0808">Transferase</keyword>
<keyword evidence="4 7" id="KW-0812">Transmembrane</keyword>
<dbReference type="Pfam" id="PF13641">
    <property type="entry name" value="Glyco_tranf_2_3"/>
    <property type="match status" value="1"/>
</dbReference>
<evidence type="ECO:0000256" key="3">
    <source>
        <dbReference type="ARBA" id="ARBA00022679"/>
    </source>
</evidence>
<dbReference type="AlphaFoldDB" id="A0A544QRK6"/>
<gene>
    <name evidence="9" type="ORF">EWF95_03850</name>
</gene>
<dbReference type="Proteomes" id="UP000315385">
    <property type="component" value="Unassembled WGS sequence"/>
</dbReference>
<dbReference type="InterPro" id="IPR038731">
    <property type="entry name" value="RgtA/B/C-like"/>
</dbReference>
<dbReference type="PANTHER" id="PTHR43867:SF2">
    <property type="entry name" value="CELLULOSE SYNTHASE CATALYTIC SUBUNIT A [UDP-FORMING]"/>
    <property type="match status" value="1"/>
</dbReference>
<feature type="transmembrane region" description="Helical" evidence="7">
    <location>
        <begin position="806"/>
        <end position="827"/>
    </location>
</feature>
<dbReference type="SUPFAM" id="SSF53448">
    <property type="entry name" value="Nucleotide-diphospho-sugar transferases"/>
    <property type="match status" value="1"/>
</dbReference>
<evidence type="ECO:0000256" key="1">
    <source>
        <dbReference type="ARBA" id="ARBA00004141"/>
    </source>
</evidence>
<feature type="transmembrane region" description="Helical" evidence="7">
    <location>
        <begin position="449"/>
        <end position="471"/>
    </location>
</feature>
<evidence type="ECO:0000313" key="10">
    <source>
        <dbReference type="Proteomes" id="UP000315385"/>
    </source>
</evidence>
<dbReference type="Pfam" id="PF13231">
    <property type="entry name" value="PMT_2"/>
    <property type="match status" value="1"/>
</dbReference>
<comment type="subcellular location">
    <subcellularLocation>
        <location evidence="1">Membrane</location>
        <topology evidence="1">Multi-pass membrane protein</topology>
    </subcellularLocation>
</comment>
<feature type="transmembrane region" description="Helical" evidence="7">
    <location>
        <begin position="866"/>
        <end position="885"/>
    </location>
</feature>
<feature type="transmembrane region" description="Helical" evidence="7">
    <location>
        <begin position="415"/>
        <end position="437"/>
    </location>
</feature>
<feature type="transmembrane region" description="Helical" evidence="7">
    <location>
        <begin position="619"/>
        <end position="641"/>
    </location>
</feature>
<dbReference type="EMBL" id="SESI01000001">
    <property type="protein sequence ID" value="TQQ82083.1"/>
    <property type="molecule type" value="Genomic_DNA"/>
</dbReference>
<feature type="transmembrane region" description="Helical" evidence="7">
    <location>
        <begin position="671"/>
        <end position="687"/>
    </location>
</feature>
<protein>
    <submittedName>
        <fullName evidence="9">Glycosyltransferase</fullName>
    </submittedName>
</protein>
<organism evidence="9 10">
    <name type="scientific">Halonotius roseus</name>
    <dbReference type="NCBI Taxonomy" id="2511997"/>
    <lineage>
        <taxon>Archaea</taxon>
        <taxon>Methanobacteriati</taxon>
        <taxon>Methanobacteriota</taxon>
        <taxon>Stenosarchaea group</taxon>
        <taxon>Halobacteria</taxon>
        <taxon>Halobacteriales</taxon>
        <taxon>Haloferacaceae</taxon>
        <taxon>Halonotius</taxon>
    </lineage>
</organism>
<evidence type="ECO:0000256" key="6">
    <source>
        <dbReference type="ARBA" id="ARBA00023136"/>
    </source>
</evidence>
<feature type="transmembrane region" description="Helical" evidence="7">
    <location>
        <begin position="483"/>
        <end position="500"/>
    </location>
</feature>
<proteinExistence type="predicted"/>
<evidence type="ECO:0000259" key="8">
    <source>
        <dbReference type="Pfam" id="PF13231"/>
    </source>
</evidence>
<evidence type="ECO:0000256" key="4">
    <source>
        <dbReference type="ARBA" id="ARBA00022692"/>
    </source>
</evidence>
<feature type="domain" description="Glycosyltransferase RgtA/B/C/D-like" evidence="8">
    <location>
        <begin position="599"/>
        <end position="756"/>
    </location>
</feature>
<comment type="caution">
    <text evidence="9">The sequence shown here is derived from an EMBL/GenBank/DDBJ whole genome shotgun (WGS) entry which is preliminary data.</text>
</comment>
<feature type="transmembrane region" description="Helical" evidence="7">
    <location>
        <begin position="648"/>
        <end position="665"/>
    </location>
</feature>
<name>A0A544QRK6_9EURY</name>
<accession>A0A544QRK6</accession>
<dbReference type="GO" id="GO:0016020">
    <property type="term" value="C:membrane"/>
    <property type="evidence" value="ECO:0007669"/>
    <property type="project" value="UniProtKB-SubCell"/>
</dbReference>
<feature type="transmembrane region" description="Helical" evidence="7">
    <location>
        <begin position="68"/>
        <end position="89"/>
    </location>
</feature>
<evidence type="ECO:0000256" key="7">
    <source>
        <dbReference type="SAM" id="Phobius"/>
    </source>
</evidence>
<dbReference type="InterPro" id="IPR029044">
    <property type="entry name" value="Nucleotide-diphossugar_trans"/>
</dbReference>
<feature type="transmembrane region" description="Helical" evidence="7">
    <location>
        <begin position="892"/>
        <end position="912"/>
    </location>
</feature>
<dbReference type="PANTHER" id="PTHR43867">
    <property type="entry name" value="CELLULOSE SYNTHASE CATALYTIC SUBUNIT A [UDP-FORMING]"/>
    <property type="match status" value="1"/>
</dbReference>
<evidence type="ECO:0000313" key="9">
    <source>
        <dbReference type="EMBL" id="TQQ82083.1"/>
    </source>
</evidence>
<dbReference type="GO" id="GO:0016757">
    <property type="term" value="F:glycosyltransferase activity"/>
    <property type="evidence" value="ECO:0007669"/>
    <property type="project" value="UniProtKB-KW"/>
</dbReference>
<evidence type="ECO:0000256" key="2">
    <source>
        <dbReference type="ARBA" id="ARBA00022676"/>
    </source>
</evidence>